<feature type="domain" description="FMN-dependent dehydrogenase" evidence="12">
    <location>
        <begin position="159"/>
        <end position="321"/>
    </location>
</feature>
<dbReference type="GO" id="GO:0016491">
    <property type="term" value="F:oxidoreductase activity"/>
    <property type="evidence" value="ECO:0007669"/>
    <property type="project" value="InterPro"/>
</dbReference>
<comment type="cofactor">
    <cofactor evidence="1 11">
        <name>FMN</name>
        <dbReference type="ChEBI" id="CHEBI:58210"/>
    </cofactor>
</comment>
<keyword evidence="3 11" id="KW-0285">Flavoprotein</keyword>
<dbReference type="CDD" id="cd02811">
    <property type="entry name" value="IDI-2_FMN"/>
    <property type="match status" value="1"/>
</dbReference>
<dbReference type="SUPFAM" id="SSF51395">
    <property type="entry name" value="FMN-linked oxidoreductases"/>
    <property type="match status" value="1"/>
</dbReference>
<dbReference type="EC" id="5.3.3.2" evidence="11"/>
<gene>
    <name evidence="11" type="primary">fni</name>
    <name evidence="13" type="ORF">ATL41_1935</name>
</gene>
<name>A0A2A9EE38_9MICO</name>
<feature type="binding site" evidence="11">
    <location>
        <position position="153"/>
    </location>
    <ligand>
        <name>Mg(2+)</name>
        <dbReference type="ChEBI" id="CHEBI:18420"/>
    </ligand>
</feature>
<feature type="binding site" evidence="11">
    <location>
        <position position="93"/>
    </location>
    <ligand>
        <name>FMN</name>
        <dbReference type="ChEBI" id="CHEBI:58210"/>
    </ligand>
</feature>
<reference evidence="13 14" key="1">
    <citation type="submission" date="2017-10" db="EMBL/GenBank/DDBJ databases">
        <title>Sequencing the genomes of 1000 actinobacteria strains.</title>
        <authorList>
            <person name="Klenk H.-P."/>
        </authorList>
    </citation>
    <scope>NUCLEOTIDE SEQUENCE [LARGE SCALE GENOMIC DNA]</scope>
    <source>
        <strain evidence="13 14">DSM 21574</strain>
    </source>
</reference>
<feature type="binding site" evidence="11">
    <location>
        <position position="122"/>
    </location>
    <ligand>
        <name>FMN</name>
        <dbReference type="ChEBI" id="CHEBI:58210"/>
    </ligand>
</feature>
<dbReference type="Pfam" id="PF01070">
    <property type="entry name" value="FMN_dh"/>
    <property type="match status" value="1"/>
</dbReference>
<comment type="cofactor">
    <cofactor evidence="11">
        <name>NADPH</name>
        <dbReference type="ChEBI" id="CHEBI:57783"/>
    </cofactor>
</comment>
<dbReference type="GO" id="GO:0005737">
    <property type="term" value="C:cytoplasm"/>
    <property type="evidence" value="ECO:0007669"/>
    <property type="project" value="UniProtKB-SubCell"/>
</dbReference>
<feature type="binding site" evidence="11">
    <location>
        <position position="152"/>
    </location>
    <ligand>
        <name>substrate</name>
    </ligand>
</feature>
<evidence type="ECO:0000256" key="7">
    <source>
        <dbReference type="ARBA" id="ARBA00022857"/>
    </source>
</evidence>
<evidence type="ECO:0000256" key="1">
    <source>
        <dbReference type="ARBA" id="ARBA00001917"/>
    </source>
</evidence>
<keyword evidence="5 11" id="KW-0479">Metal-binding</keyword>
<dbReference type="NCBIfam" id="TIGR02151">
    <property type="entry name" value="IPP_isom_2"/>
    <property type="match status" value="1"/>
</dbReference>
<comment type="subcellular location">
    <subcellularLocation>
        <location evidence="11">Cytoplasm</location>
    </subcellularLocation>
</comment>
<dbReference type="GO" id="GO:0004452">
    <property type="term" value="F:isopentenyl-diphosphate delta-isomerase activity"/>
    <property type="evidence" value="ECO:0007669"/>
    <property type="project" value="UniProtKB-UniRule"/>
</dbReference>
<comment type="subunit">
    <text evidence="10 11">Homooctamer. Dimer of tetramers.</text>
</comment>
<dbReference type="InterPro" id="IPR013785">
    <property type="entry name" value="Aldolase_TIM"/>
</dbReference>
<dbReference type="AlphaFoldDB" id="A0A2A9EE38"/>
<evidence type="ECO:0000256" key="6">
    <source>
        <dbReference type="ARBA" id="ARBA00022842"/>
    </source>
</evidence>
<protein>
    <recommendedName>
        <fullName evidence="11">Isopentenyl-diphosphate delta-isomerase</fullName>
        <shortName evidence="11">IPP isomerase</shortName>
        <ecNumber evidence="11">5.3.3.2</ecNumber>
    </recommendedName>
    <alternativeName>
        <fullName evidence="11">Isopentenyl diphosphate:dimethylallyl diphosphate isomerase</fullName>
    </alternativeName>
    <alternativeName>
        <fullName evidence="11">Isopentenyl pyrophosphate isomerase</fullName>
    </alternativeName>
    <alternativeName>
        <fullName evidence="11">Type 2 isopentenyl diphosphate isomerase</fullName>
        <shortName evidence="11">IDI-2</shortName>
    </alternativeName>
</protein>
<evidence type="ECO:0000256" key="9">
    <source>
        <dbReference type="ARBA" id="ARBA00023235"/>
    </source>
</evidence>
<keyword evidence="8 11" id="KW-0414">Isoprene biosynthesis</keyword>
<evidence type="ECO:0000313" key="14">
    <source>
        <dbReference type="Proteomes" id="UP000221394"/>
    </source>
</evidence>
<feature type="binding site" evidence="11">
    <location>
        <begin position="63"/>
        <end position="65"/>
    </location>
    <ligand>
        <name>FMN</name>
        <dbReference type="ChEBI" id="CHEBI:58210"/>
    </ligand>
</feature>
<evidence type="ECO:0000256" key="8">
    <source>
        <dbReference type="ARBA" id="ARBA00023229"/>
    </source>
</evidence>
<proteinExistence type="inferred from homology"/>
<keyword evidence="14" id="KW-1185">Reference proteome</keyword>
<evidence type="ECO:0000256" key="2">
    <source>
        <dbReference type="ARBA" id="ARBA00022490"/>
    </source>
</evidence>
<keyword evidence="9 11" id="KW-0413">Isomerase</keyword>
<dbReference type="InterPro" id="IPR000262">
    <property type="entry name" value="FMN-dep_DH"/>
</dbReference>
<feature type="binding site" evidence="11">
    <location>
        <position position="209"/>
    </location>
    <ligand>
        <name>FMN</name>
        <dbReference type="ChEBI" id="CHEBI:58210"/>
    </ligand>
</feature>
<comment type="function">
    <text evidence="11">Involved in the biosynthesis of isoprenoids. Catalyzes the 1,3-allylic rearrangement of the homoallylic substrate isopentenyl (IPP) to its allylic isomer, dimethylallyl diphosphate (DMAPP).</text>
</comment>
<comment type="caution">
    <text evidence="13">The sequence shown here is derived from an EMBL/GenBank/DDBJ whole genome shotgun (WGS) entry which is preliminary data.</text>
</comment>
<evidence type="ECO:0000256" key="11">
    <source>
        <dbReference type="HAMAP-Rule" id="MF_00354"/>
    </source>
</evidence>
<evidence type="ECO:0000256" key="5">
    <source>
        <dbReference type="ARBA" id="ARBA00022723"/>
    </source>
</evidence>
<dbReference type="InterPro" id="IPR011179">
    <property type="entry name" value="IPdP_isomerase"/>
</dbReference>
<evidence type="ECO:0000259" key="12">
    <source>
        <dbReference type="Pfam" id="PF01070"/>
    </source>
</evidence>
<dbReference type="OrthoDB" id="9795032at2"/>
<dbReference type="GO" id="GO:0070402">
    <property type="term" value="F:NADPH binding"/>
    <property type="evidence" value="ECO:0007669"/>
    <property type="project" value="UniProtKB-UniRule"/>
</dbReference>
<dbReference type="GO" id="GO:0010181">
    <property type="term" value="F:FMN binding"/>
    <property type="evidence" value="ECO:0007669"/>
    <property type="project" value="UniProtKB-UniRule"/>
</dbReference>
<comment type="similarity">
    <text evidence="11">Belongs to the IPP isomerase type 2 family.</text>
</comment>
<dbReference type="PANTHER" id="PTHR43665">
    <property type="entry name" value="ISOPENTENYL-DIPHOSPHATE DELTA-ISOMERASE"/>
    <property type="match status" value="1"/>
</dbReference>
<dbReference type="PIRSF" id="PIRSF003314">
    <property type="entry name" value="IPP_isomerase"/>
    <property type="match status" value="1"/>
</dbReference>
<feature type="binding site" evidence="11">
    <location>
        <position position="214"/>
    </location>
    <ligand>
        <name>FMN</name>
        <dbReference type="ChEBI" id="CHEBI:58210"/>
    </ligand>
</feature>
<dbReference type="GO" id="GO:0008299">
    <property type="term" value="P:isoprenoid biosynthetic process"/>
    <property type="evidence" value="ECO:0007669"/>
    <property type="project" value="UniProtKB-UniRule"/>
</dbReference>
<feature type="binding site" evidence="11">
    <location>
        <position position="184"/>
    </location>
    <ligand>
        <name>FMN</name>
        <dbReference type="ChEBI" id="CHEBI:58210"/>
    </ligand>
</feature>
<keyword evidence="4 11" id="KW-0288">FMN</keyword>
<keyword evidence="6 11" id="KW-0460">Magnesium</keyword>
<dbReference type="RefSeq" id="WP_098458267.1">
    <property type="nucleotide sequence ID" value="NZ_PDJH01000001.1"/>
</dbReference>
<evidence type="ECO:0000256" key="10">
    <source>
        <dbReference type="ARBA" id="ARBA00025810"/>
    </source>
</evidence>
<organism evidence="13 14">
    <name type="scientific">Flavimobilis soli</name>
    <dbReference type="NCBI Taxonomy" id="442709"/>
    <lineage>
        <taxon>Bacteria</taxon>
        <taxon>Bacillati</taxon>
        <taxon>Actinomycetota</taxon>
        <taxon>Actinomycetes</taxon>
        <taxon>Micrococcales</taxon>
        <taxon>Jonesiaceae</taxon>
        <taxon>Flavimobilis</taxon>
    </lineage>
</organism>
<evidence type="ECO:0000256" key="4">
    <source>
        <dbReference type="ARBA" id="ARBA00022643"/>
    </source>
</evidence>
<accession>A0A2A9EE38</accession>
<dbReference type="Proteomes" id="UP000221394">
    <property type="component" value="Unassembled WGS sequence"/>
</dbReference>
<dbReference type="GO" id="GO:0000287">
    <property type="term" value="F:magnesium ion binding"/>
    <property type="evidence" value="ECO:0007669"/>
    <property type="project" value="UniProtKB-UniRule"/>
</dbReference>
<feature type="binding site" evidence="11">
    <location>
        <begin position="279"/>
        <end position="280"/>
    </location>
    <ligand>
        <name>FMN</name>
        <dbReference type="ChEBI" id="CHEBI:58210"/>
    </ligand>
</feature>
<comment type="caution">
    <text evidence="11">Lacks conserved residue(s) required for the propagation of feature annotation.</text>
</comment>
<dbReference type="PANTHER" id="PTHR43665:SF1">
    <property type="entry name" value="ISOPENTENYL-DIPHOSPHATE DELTA-ISOMERASE"/>
    <property type="match status" value="1"/>
</dbReference>
<dbReference type="Gene3D" id="3.20.20.70">
    <property type="entry name" value="Aldolase class I"/>
    <property type="match status" value="1"/>
</dbReference>
<feature type="binding site" evidence="11">
    <location>
        <begin position="5"/>
        <end position="6"/>
    </location>
    <ligand>
        <name>substrate</name>
    </ligand>
</feature>
<keyword evidence="2 11" id="KW-0963">Cytoplasm</keyword>
<comment type="cofactor">
    <cofactor evidence="11">
        <name>Mg(2+)</name>
        <dbReference type="ChEBI" id="CHEBI:18420"/>
    </cofactor>
</comment>
<evidence type="ECO:0000256" key="3">
    <source>
        <dbReference type="ARBA" id="ARBA00022630"/>
    </source>
</evidence>
<sequence>MTSERKDNHVALAMDQNRGVRGRNDFDDVELLHHALAGIDPATVSLGTTVGGVSWDVPFYINGMTGGSTSTGEINRTLAIAARETGIPMASGSMSIALKDPSQIPTFQVIREENPDGFVMANLGADHGVDNALRVIDLLQADALQIHVNAMQETVMPEGSRDFSAWPATIEAVVAAVPVPVVVKEVGFGLSRRTLDTLAGLGVTVADVSGRGGTNFARIENSRRAGGDYAYLEGWGQSTVSCLLDAPSGFPTLLASGGVRNPLDVLKALALGAKGVGVAGTFLALAVDGGVDALVTEINRWKEHLTQLMATVGAPTVSALAGTDLLVRGSVREFCELRGIDAAALSARSAGATDNTRGGHDGR</sequence>
<keyword evidence="7 11" id="KW-0521">NADP</keyword>
<feature type="binding site" evidence="11">
    <location>
        <begin position="258"/>
        <end position="260"/>
    </location>
    <ligand>
        <name>FMN</name>
        <dbReference type="ChEBI" id="CHEBI:58210"/>
    </ligand>
</feature>
<dbReference type="HAMAP" id="MF_00354">
    <property type="entry name" value="Idi_2"/>
    <property type="match status" value="1"/>
</dbReference>
<evidence type="ECO:0000313" key="13">
    <source>
        <dbReference type="EMBL" id="PFG37184.1"/>
    </source>
</evidence>
<dbReference type="EMBL" id="PDJH01000001">
    <property type="protein sequence ID" value="PFG37184.1"/>
    <property type="molecule type" value="Genomic_DNA"/>
</dbReference>
<comment type="catalytic activity">
    <reaction evidence="11">
        <text>isopentenyl diphosphate = dimethylallyl diphosphate</text>
        <dbReference type="Rhea" id="RHEA:23284"/>
        <dbReference type="ChEBI" id="CHEBI:57623"/>
        <dbReference type="ChEBI" id="CHEBI:128769"/>
        <dbReference type="EC" id="5.3.3.2"/>
    </reaction>
</comment>